<keyword evidence="2" id="KW-0645">Protease</keyword>
<evidence type="ECO:0000256" key="5">
    <source>
        <dbReference type="ARBA" id="ARBA00023049"/>
    </source>
</evidence>
<dbReference type="GO" id="GO:0008237">
    <property type="term" value="F:metallopeptidase activity"/>
    <property type="evidence" value="ECO:0007669"/>
    <property type="project" value="UniProtKB-KW"/>
</dbReference>
<proteinExistence type="inferred from homology"/>
<dbReference type="AlphaFoldDB" id="A0A6C0LA04"/>
<reference evidence="7" key="1">
    <citation type="journal article" date="2020" name="Nature">
        <title>Giant virus diversity and host interactions through global metagenomics.</title>
        <authorList>
            <person name="Schulz F."/>
            <person name="Roux S."/>
            <person name="Paez-Espino D."/>
            <person name="Jungbluth S."/>
            <person name="Walsh D.A."/>
            <person name="Denef V.J."/>
            <person name="McMahon K.D."/>
            <person name="Konstantinidis K.T."/>
            <person name="Eloe-Fadrosh E.A."/>
            <person name="Kyrpides N.C."/>
            <person name="Woyke T."/>
        </authorList>
    </citation>
    <scope>NUCLEOTIDE SEQUENCE</scope>
    <source>
        <strain evidence="7">GVMAG-M-3300027763-16</strain>
    </source>
</reference>
<keyword evidence="4" id="KW-0862">Zinc</keyword>
<keyword evidence="3" id="KW-0378">Hydrolase</keyword>
<evidence type="ECO:0000259" key="6">
    <source>
        <dbReference type="Pfam" id="PF00675"/>
    </source>
</evidence>
<dbReference type="SUPFAM" id="SSF63411">
    <property type="entry name" value="LuxS/MPP-like metallohydrolase"/>
    <property type="match status" value="2"/>
</dbReference>
<dbReference type="Pfam" id="PF00675">
    <property type="entry name" value="Peptidase_M16"/>
    <property type="match status" value="1"/>
</dbReference>
<dbReference type="PANTHER" id="PTHR43690:SF17">
    <property type="entry name" value="PROTEIN YHJJ"/>
    <property type="match status" value="1"/>
</dbReference>
<feature type="domain" description="Peptidase M16 N-terminal" evidence="6">
    <location>
        <begin position="35"/>
        <end position="138"/>
    </location>
</feature>
<evidence type="ECO:0000313" key="7">
    <source>
        <dbReference type="EMBL" id="QHU27130.1"/>
    </source>
</evidence>
<sequence>MAANIRQLKLKNGIRIIIVPLNTKLTYISTNYLLGRFKEKSHEAGLTHYCEHLLASLTSQKYKSSEYISEEIYRRGGVFNAYVSDYEMSIYIKGIYDDLEFYMDILSNTINHLYVEEDVKKKEKGAIIQEYMGYISNNNYMFEYNIFKFLYPKYSYLADYKKQITYIKNFDDNKTFGYLRRQLNTDNLVISITCPLNKINEVIKNVKKYFEIIKYKKTIQEYPVIRHSNKSLKIVNIRNSITDKNTSIVIHLSKRIEYLSDEYLILNFYIKRILFNFDAGIFYKKLRKELGIIYNIAISVNVDNYNPDMSNYVITSKCHSKYTMVFLDNFIDILKNYEIEEERIFNAKRHFKYIYETTKFYNLSSYNDEYKNQILFNKKFVASKEIYKKLLSIKSSQIKEYYKNVFVKDILVKHILFYYSNKNVNKAIVSLYKKHMPDTECKTHIIKN</sequence>
<protein>
    <recommendedName>
        <fullName evidence="6">Peptidase M16 N-terminal domain-containing protein</fullName>
    </recommendedName>
</protein>
<keyword evidence="5" id="KW-0482">Metalloprotease</keyword>
<dbReference type="GO" id="GO:0006508">
    <property type="term" value="P:proteolysis"/>
    <property type="evidence" value="ECO:0007669"/>
    <property type="project" value="UniProtKB-KW"/>
</dbReference>
<evidence type="ECO:0000256" key="3">
    <source>
        <dbReference type="ARBA" id="ARBA00022801"/>
    </source>
</evidence>
<dbReference type="InterPro" id="IPR011765">
    <property type="entry name" value="Pept_M16_N"/>
</dbReference>
<dbReference type="EMBL" id="MN740451">
    <property type="protein sequence ID" value="QHU27130.1"/>
    <property type="molecule type" value="Genomic_DNA"/>
</dbReference>
<evidence type="ECO:0000256" key="4">
    <source>
        <dbReference type="ARBA" id="ARBA00022833"/>
    </source>
</evidence>
<evidence type="ECO:0000256" key="1">
    <source>
        <dbReference type="ARBA" id="ARBA00007261"/>
    </source>
</evidence>
<dbReference type="Gene3D" id="3.30.830.10">
    <property type="entry name" value="Metalloenzyme, LuxS/M16 peptidase-like"/>
    <property type="match status" value="2"/>
</dbReference>
<dbReference type="GO" id="GO:0046872">
    <property type="term" value="F:metal ion binding"/>
    <property type="evidence" value="ECO:0007669"/>
    <property type="project" value="InterPro"/>
</dbReference>
<name>A0A6C0LA04_9ZZZZ</name>
<dbReference type="InterPro" id="IPR011249">
    <property type="entry name" value="Metalloenz_LuxS/M16"/>
</dbReference>
<dbReference type="InterPro" id="IPR050626">
    <property type="entry name" value="Peptidase_M16"/>
</dbReference>
<accession>A0A6C0LA04</accession>
<comment type="similarity">
    <text evidence="1">Belongs to the peptidase M16 family.</text>
</comment>
<evidence type="ECO:0000256" key="2">
    <source>
        <dbReference type="ARBA" id="ARBA00022670"/>
    </source>
</evidence>
<organism evidence="7">
    <name type="scientific">viral metagenome</name>
    <dbReference type="NCBI Taxonomy" id="1070528"/>
    <lineage>
        <taxon>unclassified sequences</taxon>
        <taxon>metagenomes</taxon>
        <taxon>organismal metagenomes</taxon>
    </lineage>
</organism>
<dbReference type="PANTHER" id="PTHR43690">
    <property type="entry name" value="NARDILYSIN"/>
    <property type="match status" value="1"/>
</dbReference>